<evidence type="ECO:0008006" key="4">
    <source>
        <dbReference type="Google" id="ProtNLM"/>
    </source>
</evidence>
<comment type="caution">
    <text evidence="2">The sequence shown here is derived from an EMBL/GenBank/DDBJ whole genome shotgun (WGS) entry which is preliminary data.</text>
</comment>
<reference evidence="2 3" key="1">
    <citation type="submission" date="2018-03" db="EMBL/GenBank/DDBJ databases">
        <title>Draft Genome Sequences of the Obligatory Marine Myxobacteria Enhygromyxa salina SWB005.</title>
        <authorList>
            <person name="Poehlein A."/>
            <person name="Moghaddam J.A."/>
            <person name="Harms H."/>
            <person name="Alanjari M."/>
            <person name="Koenig G.M."/>
            <person name="Daniel R."/>
            <person name="Schaeberle T.F."/>
        </authorList>
    </citation>
    <scope>NUCLEOTIDE SEQUENCE [LARGE SCALE GENOMIC DNA]</scope>
    <source>
        <strain evidence="2 3">SWB005</strain>
    </source>
</reference>
<dbReference type="Proteomes" id="UP000237968">
    <property type="component" value="Unassembled WGS sequence"/>
</dbReference>
<dbReference type="AlphaFoldDB" id="A0A2S9YAJ0"/>
<feature type="chain" id="PRO_5015665284" description="Lipoprotein" evidence="1">
    <location>
        <begin position="24"/>
        <end position="183"/>
    </location>
</feature>
<feature type="signal peptide" evidence="1">
    <location>
        <begin position="1"/>
        <end position="23"/>
    </location>
</feature>
<sequence length="183" mass="18823">MSAWVKGALAAAVFGCALGCADADPLDADPLDAELIRELSMGQGSATGDARSGPWQFTFETESCDCPSFEFDGQTQDLCALAGYVALDLELIEGSGVLAIPTGPGAEAGVLTGAIESDGSFDLASRHDAATVAGPLESLQRMDGEFRDGNTRAMGWAGQRLIGEAAGSAVDCRWIGSFDAVPK</sequence>
<dbReference type="EMBL" id="PVNK01000127">
    <property type="protein sequence ID" value="PRQ02127.1"/>
    <property type="molecule type" value="Genomic_DNA"/>
</dbReference>
<evidence type="ECO:0000313" key="3">
    <source>
        <dbReference type="Proteomes" id="UP000237968"/>
    </source>
</evidence>
<dbReference type="OrthoDB" id="9847472at2"/>
<gene>
    <name evidence="2" type="ORF">ENSA5_25860</name>
</gene>
<keyword evidence="3" id="KW-1185">Reference proteome</keyword>
<organism evidence="2 3">
    <name type="scientific">Enhygromyxa salina</name>
    <dbReference type="NCBI Taxonomy" id="215803"/>
    <lineage>
        <taxon>Bacteria</taxon>
        <taxon>Pseudomonadati</taxon>
        <taxon>Myxococcota</taxon>
        <taxon>Polyangia</taxon>
        <taxon>Nannocystales</taxon>
        <taxon>Nannocystaceae</taxon>
        <taxon>Enhygromyxa</taxon>
    </lineage>
</organism>
<protein>
    <recommendedName>
        <fullName evidence="4">Lipoprotein</fullName>
    </recommendedName>
</protein>
<evidence type="ECO:0000256" key="1">
    <source>
        <dbReference type="SAM" id="SignalP"/>
    </source>
</evidence>
<dbReference type="RefSeq" id="WP_106391986.1">
    <property type="nucleotide sequence ID" value="NZ_PVNK01000127.1"/>
</dbReference>
<accession>A0A2S9YAJ0</accession>
<keyword evidence="1" id="KW-0732">Signal</keyword>
<name>A0A2S9YAJ0_9BACT</name>
<proteinExistence type="predicted"/>
<evidence type="ECO:0000313" key="2">
    <source>
        <dbReference type="EMBL" id="PRQ02127.1"/>
    </source>
</evidence>